<dbReference type="Pfam" id="PF00074">
    <property type="entry name" value="RnaseA"/>
    <property type="match status" value="1"/>
</dbReference>
<dbReference type="GO" id="GO:0050830">
    <property type="term" value="P:defense response to Gram-positive bacterium"/>
    <property type="evidence" value="ECO:0007669"/>
    <property type="project" value="TreeGrafter"/>
</dbReference>
<feature type="signal peptide" evidence="5">
    <location>
        <begin position="1"/>
        <end position="19"/>
    </location>
</feature>
<dbReference type="AlphaFoldDB" id="A0AAZ1XEP4"/>
<dbReference type="PANTHER" id="PTHR11437:SF66">
    <property type="entry name" value="RNASE 3"/>
    <property type="match status" value="1"/>
</dbReference>
<dbReference type="InterPro" id="IPR036816">
    <property type="entry name" value="RNaseA-like_dom_sf"/>
</dbReference>
<dbReference type="InterPro" id="IPR023412">
    <property type="entry name" value="RNaseA_domain"/>
</dbReference>
<reference evidence="7" key="2">
    <citation type="submission" date="2025-08" db="UniProtKB">
        <authorList>
            <consortium name="Ensembl"/>
        </authorList>
    </citation>
    <scope>IDENTIFICATION</scope>
</reference>
<dbReference type="InterPro" id="IPR023411">
    <property type="entry name" value="RNaseA_AS"/>
</dbReference>
<feature type="chain" id="PRO_5044046286" description="Ribonuclease A-domain domain-containing protein" evidence="5">
    <location>
        <begin position="20"/>
        <end position="128"/>
    </location>
</feature>
<dbReference type="PANTHER" id="PTHR11437">
    <property type="entry name" value="RIBONUCLEASE"/>
    <property type="match status" value="1"/>
</dbReference>
<proteinExistence type="inferred from homology"/>
<dbReference type="GO" id="GO:0004540">
    <property type="term" value="F:RNA nuclease activity"/>
    <property type="evidence" value="ECO:0007669"/>
    <property type="project" value="TreeGrafter"/>
</dbReference>
<keyword evidence="5" id="KW-0732">Signal</keyword>
<feature type="domain" description="Ribonuclease A-domain" evidence="6">
    <location>
        <begin position="18"/>
        <end position="118"/>
    </location>
</feature>
<evidence type="ECO:0000256" key="5">
    <source>
        <dbReference type="RuleBase" id="RU000651"/>
    </source>
</evidence>
<keyword evidence="3 5" id="KW-0255">Endonuclease</keyword>
<dbReference type="PROSITE" id="PS00127">
    <property type="entry name" value="RNASE_PANCREATIC"/>
    <property type="match status" value="1"/>
</dbReference>
<evidence type="ECO:0000313" key="7">
    <source>
        <dbReference type="Ensembl" id="ENSOABP00000066118.1"/>
    </source>
</evidence>
<evidence type="ECO:0000259" key="6">
    <source>
        <dbReference type="SMART" id="SM00092"/>
    </source>
</evidence>
<dbReference type="GO" id="GO:0004519">
    <property type="term" value="F:endonuclease activity"/>
    <property type="evidence" value="ECO:0007669"/>
    <property type="project" value="UniProtKB-KW"/>
</dbReference>
<dbReference type="SUPFAM" id="SSF54076">
    <property type="entry name" value="RNase A-like"/>
    <property type="match status" value="1"/>
</dbReference>
<dbReference type="InterPro" id="IPR001427">
    <property type="entry name" value="RNaseA"/>
</dbReference>
<keyword evidence="8" id="KW-1185">Reference proteome</keyword>
<evidence type="ECO:0000256" key="4">
    <source>
        <dbReference type="ARBA" id="ARBA00022801"/>
    </source>
</evidence>
<keyword evidence="4 5" id="KW-0378">Hydrolase</keyword>
<dbReference type="SMART" id="SM00092">
    <property type="entry name" value="RNAse_Pc"/>
    <property type="match status" value="1"/>
</dbReference>
<protein>
    <recommendedName>
        <fullName evidence="6">Ribonuclease A-domain domain-containing protein</fullName>
    </recommendedName>
</protein>
<accession>A0AAZ1XEP4</accession>
<evidence type="ECO:0000256" key="1">
    <source>
        <dbReference type="ARBA" id="ARBA00005600"/>
    </source>
</evidence>
<reference evidence="8" key="1">
    <citation type="submission" date="2020-03" db="EMBL/GenBank/DDBJ databases">
        <title>Evolution of repeat sequences and sex chromosomes of tilapia species revealed by chromosome-level genomes.</title>
        <authorList>
            <person name="Xu L."/>
            <person name="Tao W."/>
            <person name="Wang D."/>
            <person name="Zhou Q."/>
        </authorList>
    </citation>
    <scope>NUCLEOTIDE SEQUENCE [LARGE SCALE GENOMIC DNA]</scope>
    <source>
        <strain evidence="8">Israel</strain>
    </source>
</reference>
<dbReference type="GO" id="GO:0016787">
    <property type="term" value="F:hydrolase activity"/>
    <property type="evidence" value="ECO:0007669"/>
    <property type="project" value="UniProtKB-KW"/>
</dbReference>
<evidence type="ECO:0000313" key="8">
    <source>
        <dbReference type="Proteomes" id="UP000472276"/>
    </source>
</evidence>
<gene>
    <name evidence="7" type="primary">MANF</name>
</gene>
<reference evidence="7" key="3">
    <citation type="submission" date="2025-09" db="UniProtKB">
        <authorList>
            <consortium name="Ensembl"/>
        </authorList>
    </citation>
    <scope>IDENTIFICATION</scope>
</reference>
<organism evidence="7 8">
    <name type="scientific">Oreochromis aureus</name>
    <name type="common">Israeli tilapia</name>
    <name type="synonym">Chromis aureus</name>
    <dbReference type="NCBI Taxonomy" id="47969"/>
    <lineage>
        <taxon>Eukaryota</taxon>
        <taxon>Metazoa</taxon>
        <taxon>Chordata</taxon>
        <taxon>Craniata</taxon>
        <taxon>Vertebrata</taxon>
        <taxon>Euteleostomi</taxon>
        <taxon>Actinopterygii</taxon>
        <taxon>Neopterygii</taxon>
        <taxon>Teleostei</taxon>
        <taxon>Neoteleostei</taxon>
        <taxon>Acanthomorphata</taxon>
        <taxon>Ovalentaria</taxon>
        <taxon>Cichlomorphae</taxon>
        <taxon>Cichliformes</taxon>
        <taxon>Cichlidae</taxon>
        <taxon>African cichlids</taxon>
        <taxon>Pseudocrenilabrinae</taxon>
        <taxon>Oreochromini</taxon>
        <taxon>Oreochromis</taxon>
    </lineage>
</organism>
<dbReference type="Gene3D" id="3.10.130.10">
    <property type="entry name" value="Ribonuclease A-like domain"/>
    <property type="match status" value="1"/>
</dbReference>
<evidence type="ECO:0000256" key="2">
    <source>
        <dbReference type="ARBA" id="ARBA00022722"/>
    </source>
</evidence>
<name>A0AAZ1XEP4_OREAU</name>
<keyword evidence="2 5" id="KW-0540">Nuclease</keyword>
<dbReference type="GO" id="GO:0003676">
    <property type="term" value="F:nucleic acid binding"/>
    <property type="evidence" value="ECO:0007669"/>
    <property type="project" value="InterPro"/>
</dbReference>
<comment type="similarity">
    <text evidence="1 5">Belongs to the pancreatic ribonuclease family.</text>
</comment>
<evidence type="ECO:0000256" key="3">
    <source>
        <dbReference type="ARBA" id="ARBA00022759"/>
    </source>
</evidence>
<dbReference type="Proteomes" id="UP000472276">
    <property type="component" value="Unassembled WGS sequence"/>
</dbReference>
<dbReference type="Ensembl" id="ENSOABT00000083333.1">
    <property type="protein sequence ID" value="ENSOABP00000066118.1"/>
    <property type="gene ID" value="ENSOABG00000038888.1"/>
</dbReference>
<sequence>MRVQSACLLLLLLCAAVLSQTYDDFKRKHILPSCDDMMKNVNGNNQCKPINTFIMEEAEKVKALCKGKKNENIVHKFDVIDCKMKNKKPCKYKSLALKGKEKKIKCENGLPVHLGQGKYEDFDYDIEN</sequence>